<keyword evidence="3 6" id="KW-0808">Transferase</keyword>
<dbReference type="EMBL" id="JAGFOA010000006">
    <property type="protein sequence ID" value="MBO3664660.1"/>
    <property type="molecule type" value="Genomic_DNA"/>
</dbReference>
<dbReference type="GO" id="GO:0019634">
    <property type="term" value="P:organic phosphonate metabolic process"/>
    <property type="evidence" value="ECO:0007669"/>
    <property type="project" value="UniProtKB-UniRule"/>
</dbReference>
<comment type="similarity">
    <text evidence="6">Belongs to the ribose 1,5-bisphosphokinase family.</text>
</comment>
<reference evidence="8" key="1">
    <citation type="submission" date="2021-03" db="EMBL/GenBank/DDBJ databases">
        <title>Microbacterium sp. nov., a novel actinobacterium isolated from cow dung.</title>
        <authorList>
            <person name="Zhang L."/>
        </authorList>
    </citation>
    <scope>NUCLEOTIDE SEQUENCE</scope>
    <source>
        <strain evidence="8">NEAU-LLB</strain>
    </source>
</reference>
<evidence type="ECO:0000313" key="9">
    <source>
        <dbReference type="Proteomes" id="UP000680132"/>
    </source>
</evidence>
<comment type="catalytic activity">
    <reaction evidence="1 6">
        <text>alpha-D-ribose 1,5-bisphosphate + ATP = 5-phospho-alpha-D-ribose 1-diphosphate + ADP</text>
        <dbReference type="Rhea" id="RHEA:20109"/>
        <dbReference type="ChEBI" id="CHEBI:30616"/>
        <dbReference type="ChEBI" id="CHEBI:58017"/>
        <dbReference type="ChEBI" id="CHEBI:68688"/>
        <dbReference type="ChEBI" id="CHEBI:456216"/>
        <dbReference type="EC" id="2.7.4.23"/>
    </reaction>
</comment>
<dbReference type="AlphaFoldDB" id="A0A939QQ25"/>
<evidence type="ECO:0000259" key="7">
    <source>
        <dbReference type="SMART" id="SM00072"/>
    </source>
</evidence>
<evidence type="ECO:0000256" key="6">
    <source>
        <dbReference type="HAMAP-Rule" id="MF_00836"/>
    </source>
</evidence>
<accession>A0A939QQ25</accession>
<dbReference type="InterPro" id="IPR027417">
    <property type="entry name" value="P-loop_NTPase"/>
</dbReference>
<dbReference type="SUPFAM" id="SSF52540">
    <property type="entry name" value="P-loop containing nucleoside triphosphate hydrolases"/>
    <property type="match status" value="1"/>
</dbReference>
<feature type="domain" description="Guanylate kinase/L-type calcium channel beta subunit" evidence="7">
    <location>
        <begin position="2"/>
        <end position="179"/>
    </location>
</feature>
<dbReference type="Gene3D" id="3.40.50.300">
    <property type="entry name" value="P-loop containing nucleotide triphosphate hydrolases"/>
    <property type="match status" value="1"/>
</dbReference>
<organism evidence="8 9">
    <name type="scientific">Microbacterium stercoris</name>
    <dbReference type="NCBI Taxonomy" id="2820289"/>
    <lineage>
        <taxon>Bacteria</taxon>
        <taxon>Bacillati</taxon>
        <taxon>Actinomycetota</taxon>
        <taxon>Actinomycetes</taxon>
        <taxon>Micrococcales</taxon>
        <taxon>Microbacteriaceae</taxon>
        <taxon>Microbacterium</taxon>
    </lineage>
</organism>
<evidence type="ECO:0000256" key="1">
    <source>
        <dbReference type="ARBA" id="ARBA00000373"/>
    </source>
</evidence>
<evidence type="ECO:0000256" key="3">
    <source>
        <dbReference type="ARBA" id="ARBA00022679"/>
    </source>
</evidence>
<gene>
    <name evidence="6 8" type="primary">phnN</name>
    <name evidence="8" type="ORF">J5V96_14270</name>
</gene>
<dbReference type="RefSeq" id="WP_208504518.1">
    <property type="nucleotide sequence ID" value="NZ_JAGFOA010000006.1"/>
</dbReference>
<dbReference type="InterPro" id="IPR012699">
    <property type="entry name" value="PhnN"/>
</dbReference>
<evidence type="ECO:0000256" key="2">
    <source>
        <dbReference type="ARBA" id="ARBA00005069"/>
    </source>
</evidence>
<dbReference type="HAMAP" id="MF_00836">
    <property type="entry name" value="PhnN"/>
    <property type="match status" value="1"/>
</dbReference>
<evidence type="ECO:0000313" key="8">
    <source>
        <dbReference type="EMBL" id="MBO3664660.1"/>
    </source>
</evidence>
<dbReference type="NCBIfam" id="TIGR02322">
    <property type="entry name" value="phosphon_PhnN"/>
    <property type="match status" value="1"/>
</dbReference>
<keyword evidence="5 6" id="KW-0067">ATP-binding</keyword>
<keyword evidence="9" id="KW-1185">Reference proteome</keyword>
<dbReference type="EC" id="2.7.4.23" evidence="6"/>
<keyword evidence="4 6" id="KW-0547">Nucleotide-binding</keyword>
<sequence length="185" mass="19725">MTGAFVAITGPSGSGKDAVLGWTRERLSTSRYLFPRRVITRPSGPGEDHVPVTEADFAAAEAAGRFALSWRAHGLAYGVSASVLDAIADGWVVVGNVSRETLPRLEETFGRAYSVRIAVPDEVRRARILARGRETSADAQARLDRIDPAPDFPVDLEIVNGGALADAGAQLLDFLRSVRTGAPAR</sequence>
<evidence type="ECO:0000256" key="5">
    <source>
        <dbReference type="ARBA" id="ARBA00022840"/>
    </source>
</evidence>
<dbReference type="GO" id="GO:0005524">
    <property type="term" value="F:ATP binding"/>
    <property type="evidence" value="ECO:0007669"/>
    <property type="project" value="UniProtKB-KW"/>
</dbReference>
<dbReference type="Proteomes" id="UP000680132">
    <property type="component" value="Unassembled WGS sequence"/>
</dbReference>
<protein>
    <recommendedName>
        <fullName evidence="6">Ribose 1,5-bisphosphate phosphokinase PhnN</fullName>
        <ecNumber evidence="6">2.7.4.23</ecNumber>
    </recommendedName>
    <alternativeName>
        <fullName evidence="6">Ribose 1,5-bisphosphokinase</fullName>
    </alternativeName>
</protein>
<comment type="caution">
    <text evidence="8">The sequence shown here is derived from an EMBL/GenBank/DDBJ whole genome shotgun (WGS) entry which is preliminary data.</text>
</comment>
<dbReference type="SMART" id="SM00072">
    <property type="entry name" value="GuKc"/>
    <property type="match status" value="1"/>
</dbReference>
<dbReference type="GO" id="GO:0006015">
    <property type="term" value="P:5-phosphoribose 1-diphosphate biosynthetic process"/>
    <property type="evidence" value="ECO:0007669"/>
    <property type="project" value="UniProtKB-UniRule"/>
</dbReference>
<evidence type="ECO:0000256" key="4">
    <source>
        <dbReference type="ARBA" id="ARBA00022741"/>
    </source>
</evidence>
<dbReference type="GO" id="GO:0033863">
    <property type="term" value="F:ribose 1,5-bisphosphate phosphokinase activity"/>
    <property type="evidence" value="ECO:0007669"/>
    <property type="project" value="UniProtKB-UniRule"/>
</dbReference>
<comment type="pathway">
    <text evidence="2 6">Metabolic intermediate biosynthesis; 5-phospho-alpha-D-ribose 1-diphosphate biosynthesis; 5-phospho-alpha-D-ribose 1-diphosphate from D-ribose 5-phosphate (route II): step 3/3.</text>
</comment>
<comment type="function">
    <text evidence="6">Catalyzes the phosphorylation of ribose 1,5-bisphosphate to 5-phospho-D-ribosyl alpha-1-diphosphate (PRPP).</text>
</comment>
<feature type="binding site" evidence="6">
    <location>
        <begin position="10"/>
        <end position="17"/>
    </location>
    <ligand>
        <name>ATP</name>
        <dbReference type="ChEBI" id="CHEBI:30616"/>
    </ligand>
</feature>
<proteinExistence type="inferred from homology"/>
<name>A0A939QQ25_9MICO</name>
<dbReference type="InterPro" id="IPR008145">
    <property type="entry name" value="GK/Ca_channel_bsu"/>
</dbReference>